<dbReference type="HOGENOM" id="CLU_2795476_0_0_1"/>
<gene>
    <name evidence="1" type="ORF">SCLCIDRAFT_1096641</name>
</gene>
<proteinExistence type="predicted"/>
<sequence>MHMRFAPSLTSRHNFHHPSGATEHWGLSKPCYAPARLVIYNKYTVGATSWARVHVQGGRRNKKIIGEE</sequence>
<name>A0A0C2Z8Y2_9AGAM</name>
<dbReference type="EMBL" id="KN822087">
    <property type="protein sequence ID" value="KIM58383.1"/>
    <property type="molecule type" value="Genomic_DNA"/>
</dbReference>
<dbReference type="Proteomes" id="UP000053989">
    <property type="component" value="Unassembled WGS sequence"/>
</dbReference>
<organism evidence="1 2">
    <name type="scientific">Scleroderma citrinum Foug A</name>
    <dbReference type="NCBI Taxonomy" id="1036808"/>
    <lineage>
        <taxon>Eukaryota</taxon>
        <taxon>Fungi</taxon>
        <taxon>Dikarya</taxon>
        <taxon>Basidiomycota</taxon>
        <taxon>Agaricomycotina</taxon>
        <taxon>Agaricomycetes</taxon>
        <taxon>Agaricomycetidae</taxon>
        <taxon>Boletales</taxon>
        <taxon>Sclerodermatineae</taxon>
        <taxon>Sclerodermataceae</taxon>
        <taxon>Scleroderma</taxon>
    </lineage>
</organism>
<reference evidence="2" key="2">
    <citation type="submission" date="2015-01" db="EMBL/GenBank/DDBJ databases">
        <title>Evolutionary Origins and Diversification of the Mycorrhizal Mutualists.</title>
        <authorList>
            <consortium name="DOE Joint Genome Institute"/>
            <consortium name="Mycorrhizal Genomics Consortium"/>
            <person name="Kohler A."/>
            <person name="Kuo A."/>
            <person name="Nagy L.G."/>
            <person name="Floudas D."/>
            <person name="Copeland A."/>
            <person name="Barry K.W."/>
            <person name="Cichocki N."/>
            <person name="Veneault-Fourrey C."/>
            <person name="LaButti K."/>
            <person name="Lindquist E.A."/>
            <person name="Lipzen A."/>
            <person name="Lundell T."/>
            <person name="Morin E."/>
            <person name="Murat C."/>
            <person name="Riley R."/>
            <person name="Ohm R."/>
            <person name="Sun H."/>
            <person name="Tunlid A."/>
            <person name="Henrissat B."/>
            <person name="Grigoriev I.V."/>
            <person name="Hibbett D.S."/>
            <person name="Martin F."/>
        </authorList>
    </citation>
    <scope>NUCLEOTIDE SEQUENCE [LARGE SCALE GENOMIC DNA]</scope>
    <source>
        <strain evidence="2">Foug A</strain>
    </source>
</reference>
<reference evidence="1 2" key="1">
    <citation type="submission" date="2014-04" db="EMBL/GenBank/DDBJ databases">
        <authorList>
            <consortium name="DOE Joint Genome Institute"/>
            <person name="Kuo A."/>
            <person name="Kohler A."/>
            <person name="Nagy L.G."/>
            <person name="Floudas D."/>
            <person name="Copeland A."/>
            <person name="Barry K.W."/>
            <person name="Cichocki N."/>
            <person name="Veneault-Fourrey C."/>
            <person name="LaButti K."/>
            <person name="Lindquist E.A."/>
            <person name="Lipzen A."/>
            <person name="Lundell T."/>
            <person name="Morin E."/>
            <person name="Murat C."/>
            <person name="Sun H."/>
            <person name="Tunlid A."/>
            <person name="Henrissat B."/>
            <person name="Grigoriev I.V."/>
            <person name="Hibbett D.S."/>
            <person name="Martin F."/>
            <person name="Nordberg H.P."/>
            <person name="Cantor M.N."/>
            <person name="Hua S.X."/>
        </authorList>
    </citation>
    <scope>NUCLEOTIDE SEQUENCE [LARGE SCALE GENOMIC DNA]</scope>
    <source>
        <strain evidence="1 2">Foug A</strain>
    </source>
</reference>
<protein>
    <submittedName>
        <fullName evidence="1">Uncharacterized protein</fullName>
    </submittedName>
</protein>
<dbReference type="InParanoid" id="A0A0C2Z8Y2"/>
<evidence type="ECO:0000313" key="1">
    <source>
        <dbReference type="EMBL" id="KIM58383.1"/>
    </source>
</evidence>
<dbReference type="AlphaFoldDB" id="A0A0C2Z8Y2"/>
<accession>A0A0C2Z8Y2</accession>
<evidence type="ECO:0000313" key="2">
    <source>
        <dbReference type="Proteomes" id="UP000053989"/>
    </source>
</evidence>
<keyword evidence="2" id="KW-1185">Reference proteome</keyword>